<dbReference type="Pfam" id="PF00005">
    <property type="entry name" value="ABC_tran"/>
    <property type="match status" value="2"/>
</dbReference>
<dbReference type="NCBIfam" id="NF000170">
    <property type="entry name" value="ABCF_Vga_all"/>
    <property type="match status" value="1"/>
</dbReference>
<evidence type="ECO:0000256" key="3">
    <source>
        <dbReference type="ARBA" id="ARBA00022840"/>
    </source>
</evidence>
<evidence type="ECO:0000313" key="6">
    <source>
        <dbReference type="EMBL" id="SHH65452.1"/>
    </source>
</evidence>
<keyword evidence="1" id="KW-0677">Repeat</keyword>
<dbReference type="GO" id="GO:0005524">
    <property type="term" value="F:ATP binding"/>
    <property type="evidence" value="ECO:0007669"/>
    <property type="project" value="UniProtKB-KW"/>
</dbReference>
<gene>
    <name evidence="6" type="ORF">SAMN05421807_11095</name>
</gene>
<evidence type="ECO:0000313" key="7">
    <source>
        <dbReference type="Proteomes" id="UP000184079"/>
    </source>
</evidence>
<organism evidence="6 7">
    <name type="scientific">Virgibacillus chiguensis</name>
    <dbReference type="NCBI Taxonomy" id="411959"/>
    <lineage>
        <taxon>Bacteria</taxon>
        <taxon>Bacillati</taxon>
        <taxon>Bacillota</taxon>
        <taxon>Bacilli</taxon>
        <taxon>Bacillales</taxon>
        <taxon>Bacillaceae</taxon>
        <taxon>Virgibacillus</taxon>
    </lineage>
</organism>
<dbReference type="PROSITE" id="PS00211">
    <property type="entry name" value="ABC_TRANSPORTER_1"/>
    <property type="match status" value="1"/>
</dbReference>
<dbReference type="NCBIfam" id="NF000355">
    <property type="entry name" value="ribo_prot_ABC_F"/>
    <property type="match status" value="1"/>
</dbReference>
<dbReference type="InterPro" id="IPR003439">
    <property type="entry name" value="ABC_transporter-like_ATP-bd"/>
</dbReference>
<dbReference type="EMBL" id="FQXD01000010">
    <property type="protein sequence ID" value="SHH65452.1"/>
    <property type="molecule type" value="Genomic_DNA"/>
</dbReference>
<evidence type="ECO:0000256" key="2">
    <source>
        <dbReference type="ARBA" id="ARBA00022741"/>
    </source>
</evidence>
<dbReference type="RefSeq" id="WP_073009750.1">
    <property type="nucleotide sequence ID" value="NZ_FQXD01000010.1"/>
</dbReference>
<keyword evidence="4" id="KW-0175">Coiled coil</keyword>
<sequence>MHLLLDAKKISYYIKDRKLLSIDALRVHRGNRIGLVGKNGCGKTTLLKILAQTMTAETSHISLYGSIDLIPQLKETKETKSGGEITQAYINKALARKADILLADEPTANLDTSHMEALEANLQNWHGAFIIVSHDREFLDAVCTNIWEIEDGSLTTYKGNYSDYQQQKELQIQQQEQAYDTYIKKKAQLEAALALKEKKAQRATKKPKQTSNSEAKITGAKPYFANKQKKLRKTAKAIETRIEKLEKVEKVREVPLLKMELPNETAIIGRNLLRVEDVTGEVHQRLLWNKVSFQIKGGDKVAIIGANGSGKTTLIKKLLLPAEQVHHSPAMKIGYFSQNLDVLDTKKSILQNVRETSHQNETLIRTVLGRLHFYRDDVHKQVAVLSGGERVKVAFAKLFVSNINTIILDEPTNFLDIEAVEALESLLTEYQGTVIFVSHDRRFIQTVATKIFAFEDQTIKIFEGTYEAYKQASSQPKEEANEHERMVIETKITEVLGKLSIEPSDQLEQEFQELVARKNELQAKKKR</sequence>
<proteinExistence type="predicted"/>
<dbReference type="CDD" id="cd03221">
    <property type="entry name" value="ABCF_EF-3"/>
    <property type="match status" value="2"/>
</dbReference>
<evidence type="ECO:0000256" key="4">
    <source>
        <dbReference type="SAM" id="Coils"/>
    </source>
</evidence>
<feature type="coiled-coil region" evidence="4">
    <location>
        <begin position="172"/>
        <end position="248"/>
    </location>
</feature>
<protein>
    <submittedName>
        <fullName evidence="6">Pleuromutilin/lincosamide/streptogramin A transport system ATP-binding/permease protein</fullName>
    </submittedName>
</protein>
<dbReference type="InterPro" id="IPR050611">
    <property type="entry name" value="ABCF"/>
</dbReference>
<dbReference type="SUPFAM" id="SSF52540">
    <property type="entry name" value="P-loop containing nucleoside triphosphate hydrolases"/>
    <property type="match status" value="2"/>
</dbReference>
<keyword evidence="2" id="KW-0547">Nucleotide-binding</keyword>
<dbReference type="PANTHER" id="PTHR19211">
    <property type="entry name" value="ATP-BINDING TRANSPORT PROTEIN-RELATED"/>
    <property type="match status" value="1"/>
</dbReference>
<dbReference type="InterPro" id="IPR003593">
    <property type="entry name" value="AAA+_ATPase"/>
</dbReference>
<dbReference type="InterPro" id="IPR027417">
    <property type="entry name" value="P-loop_NTPase"/>
</dbReference>
<dbReference type="PANTHER" id="PTHR19211:SF100">
    <property type="entry name" value="RIBOSOME PROTECTION PROTEIN VMLR"/>
    <property type="match status" value="1"/>
</dbReference>
<dbReference type="PROSITE" id="PS50893">
    <property type="entry name" value="ABC_TRANSPORTER_2"/>
    <property type="match status" value="1"/>
</dbReference>
<keyword evidence="7" id="KW-1185">Reference proteome</keyword>
<name>A0A1M5UQW8_9BACI</name>
<dbReference type="GO" id="GO:0016887">
    <property type="term" value="F:ATP hydrolysis activity"/>
    <property type="evidence" value="ECO:0007669"/>
    <property type="project" value="InterPro"/>
</dbReference>
<evidence type="ECO:0000259" key="5">
    <source>
        <dbReference type="PROSITE" id="PS50893"/>
    </source>
</evidence>
<dbReference type="InterPro" id="IPR017871">
    <property type="entry name" value="ABC_transporter-like_CS"/>
</dbReference>
<keyword evidence="3 6" id="KW-0067">ATP-binding</keyword>
<dbReference type="Gene3D" id="3.40.50.300">
    <property type="entry name" value="P-loop containing nucleotide triphosphate hydrolases"/>
    <property type="match status" value="3"/>
</dbReference>
<dbReference type="Proteomes" id="UP000184079">
    <property type="component" value="Unassembled WGS sequence"/>
</dbReference>
<dbReference type="OrthoDB" id="9760950at2"/>
<dbReference type="SMART" id="SM00382">
    <property type="entry name" value="AAA"/>
    <property type="match status" value="2"/>
</dbReference>
<evidence type="ECO:0000256" key="1">
    <source>
        <dbReference type="ARBA" id="ARBA00022737"/>
    </source>
</evidence>
<dbReference type="AlphaFoldDB" id="A0A1M5UQW8"/>
<feature type="domain" description="ABC transporter" evidence="5">
    <location>
        <begin position="273"/>
        <end position="481"/>
    </location>
</feature>
<reference evidence="7" key="1">
    <citation type="submission" date="2016-11" db="EMBL/GenBank/DDBJ databases">
        <authorList>
            <person name="Varghese N."/>
            <person name="Submissions S."/>
        </authorList>
    </citation>
    <scope>NUCLEOTIDE SEQUENCE [LARGE SCALE GENOMIC DNA]</scope>
    <source>
        <strain evidence="7">CGMCC 1.6496</strain>
    </source>
</reference>
<accession>A0A1M5UQW8</accession>